<protein>
    <recommendedName>
        <fullName evidence="3">Integrase catalytic domain-containing protein</fullName>
    </recommendedName>
</protein>
<evidence type="ECO:0000313" key="6">
    <source>
        <dbReference type="Proteomes" id="UP001234989"/>
    </source>
</evidence>
<keyword evidence="1" id="KW-0378">Hydrolase</keyword>
<organism evidence="4 6">
    <name type="scientific">Solanum verrucosum</name>
    <dbReference type="NCBI Taxonomy" id="315347"/>
    <lineage>
        <taxon>Eukaryota</taxon>
        <taxon>Viridiplantae</taxon>
        <taxon>Streptophyta</taxon>
        <taxon>Embryophyta</taxon>
        <taxon>Tracheophyta</taxon>
        <taxon>Spermatophyta</taxon>
        <taxon>Magnoliopsida</taxon>
        <taxon>eudicotyledons</taxon>
        <taxon>Gunneridae</taxon>
        <taxon>Pentapetalae</taxon>
        <taxon>asterids</taxon>
        <taxon>lamiids</taxon>
        <taxon>Solanales</taxon>
        <taxon>Solanaceae</taxon>
        <taxon>Solanoideae</taxon>
        <taxon>Solaneae</taxon>
        <taxon>Solanum</taxon>
    </lineage>
</organism>
<dbReference type="Pfam" id="PF07727">
    <property type="entry name" value="RVT_2"/>
    <property type="match status" value="1"/>
</dbReference>
<sequence>MVLELDQSKSPNTSNKSNDMNSSNPYFLQHSDHPSLMLVPIKLNGINYPSWSKSMIHALTAKNKLSFIDGSIEPPSEIDKPTEYALWNQCNSMILSWLAHSVEPDLAKGVIHAKTAHQVWQDLKDQFSQKNAPAIYQIQKSLASLSQGNMNISSYFTKLKGLWDELDTFRTFPTCNQIKAHTDQIEEDRVMQFLMGLNDIYNVVRSNILMMSPLPNVRQAYSLVIQEETQRQMTSESTESFSIAAAVQRRSNSFFNKSKDKHCEHCNREGHTIENCRTLKFHCKHCNRKGHTEDRCKFKNGTWSPNNSGSQNNRQQRGSQGNPSHVANVIDTHQSKNEIHSQDSNGSHGFSAEQLQQIAQAVSLFTQNSNSTGNSDAYANAAGLSLFHNVSINSAFTRPWILDSGATDHITSDSTFFTQTKSPSIPIVNLPNGSPVSIHSTGTIPFNSDITLNNVLHVPSFRLNLMSVSKLTNDLNCCALMFPTFFVLQDLATGKMIGSGKHHAGLYYMSSVQKPPISHQVSQPKDLWHMRLGHPSPSRLRLIAPLLPSRSVSFDNNCDVCPLAKQTRLAFPLSNISTRSPFDLLHCDVWGPHRVPTDSGARFFLTIVDDFTRCTWLFLMKYKSETSHILQSFISFTKNQFHASVKIIRTDNGKEFEPMKIFFHSHGIEYQRTFVFTPQQNGVVERKHRHILNVARALRFQAHLPITFWGECVLTAVYIINRLPTPLLHSKSPYELLYHKPPSLSHLKVFGCLCYATVVKHKQKFDSRAKRSIFVGYPTGQKGYKLYDLETKQFFVSRDIKFSETIFPFSSVTPTSTSFSPQSSSSIFDNWSSPSSVIKNVSSPQPQSIQRVESHEPRITEDVFSNPTQSDIFSSNPTQSEIISSSPTQSENITDDNLANPNQLVQNLASDETLESVPVTSEVVVPSSPLLRQSARLKKTPEWHKDYILPAQANQSSAMPSPTSGTRYPLSHYLSYSRISSAHCIFLANITGHTEPSSYAQAVLDPHWRQAMNAELEALKDNKTWSLVPLPVGQKPIGCKWVYKIKYKSDGTIERYKARLVAKGYTQIEGIDYQEAFSPTAKLTTLRCLLTVLSARNWFASQLDVQNAFLHGALHEEVYMEPPPGLRRQGENTVCRLHKSLYGLKQASRNWFLTFSEAIRKVGFQQSKADYSLFTKAKGSSFTAILIYVDDILLTGNDLQEIERIKRFLLKRFRIKDLGELKYFLGIEFSRSKKGIFMSQRKYAIDILQDSGILGARPEKFPMEQNLKLTSTDGIVLNDPTKYRRLVGRLIYLTVTRPDIAYSVRTLSQFMQEPRKPHWDAAVRILKYIKGTPGQGLLFPSTNNLILKAFCDSDWGSCRATRRSVTGYCIFLGNSLISWKSKKQLVVSRSSAEAEYRAMANTCLELTWLIYILQDLRISNVAPAKLFCDNQAALHIAANPVFHERTKHIDLDCHIVREKLQAKLISPSYVPTHFQLVDIFTKALGKDQFVTLRNKLGVHDIHSPT</sequence>
<dbReference type="PANTHER" id="PTHR11439:SF487">
    <property type="entry name" value="RNA-DIRECTED DNA POLYMERASE"/>
    <property type="match status" value="1"/>
</dbReference>
<dbReference type="EMBL" id="CP133614">
    <property type="protein sequence ID" value="WMV20289.1"/>
    <property type="molecule type" value="Genomic_DNA"/>
</dbReference>
<feature type="compositionally biased region" description="Low complexity" evidence="2">
    <location>
        <begin position="304"/>
        <end position="323"/>
    </location>
</feature>
<dbReference type="GO" id="GO:0003676">
    <property type="term" value="F:nucleic acid binding"/>
    <property type="evidence" value="ECO:0007669"/>
    <property type="project" value="InterPro"/>
</dbReference>
<dbReference type="Pfam" id="PF22936">
    <property type="entry name" value="Pol_BBD"/>
    <property type="match status" value="1"/>
</dbReference>
<dbReference type="Gene3D" id="3.30.420.10">
    <property type="entry name" value="Ribonuclease H-like superfamily/Ribonuclease H"/>
    <property type="match status" value="1"/>
</dbReference>
<dbReference type="Proteomes" id="UP001234989">
    <property type="component" value="Chromosome 3"/>
</dbReference>
<dbReference type="SUPFAM" id="SSF56672">
    <property type="entry name" value="DNA/RNA polymerases"/>
    <property type="match status" value="1"/>
</dbReference>
<dbReference type="SUPFAM" id="SSF53098">
    <property type="entry name" value="Ribonuclease H-like"/>
    <property type="match status" value="1"/>
</dbReference>
<evidence type="ECO:0000259" key="3">
    <source>
        <dbReference type="PROSITE" id="PS50994"/>
    </source>
</evidence>
<dbReference type="PANTHER" id="PTHR11439">
    <property type="entry name" value="GAG-POL-RELATED RETROTRANSPOSON"/>
    <property type="match status" value="1"/>
</dbReference>
<accession>A0AAF0QCY8</accession>
<name>A0AAF0QCY8_SOLVR</name>
<feature type="domain" description="Integrase catalytic" evidence="3">
    <location>
        <begin position="577"/>
        <end position="741"/>
    </location>
</feature>
<evidence type="ECO:0000256" key="2">
    <source>
        <dbReference type="SAM" id="MobiDB-lite"/>
    </source>
</evidence>
<evidence type="ECO:0000313" key="4">
    <source>
        <dbReference type="EMBL" id="WMV20283.1"/>
    </source>
</evidence>
<dbReference type="InterPro" id="IPR057670">
    <property type="entry name" value="SH3_retrovirus"/>
</dbReference>
<dbReference type="InterPro" id="IPR012337">
    <property type="entry name" value="RNaseH-like_sf"/>
</dbReference>
<dbReference type="GO" id="GO:0004190">
    <property type="term" value="F:aspartic-type endopeptidase activity"/>
    <property type="evidence" value="ECO:0007669"/>
    <property type="project" value="UniProtKB-KW"/>
</dbReference>
<dbReference type="InterPro" id="IPR013103">
    <property type="entry name" value="RVT_2"/>
</dbReference>
<dbReference type="InterPro" id="IPR029472">
    <property type="entry name" value="Copia-like_N"/>
</dbReference>
<feature type="region of interest" description="Disordered" evidence="2">
    <location>
        <begin position="865"/>
        <end position="898"/>
    </location>
</feature>
<dbReference type="InterPro" id="IPR036397">
    <property type="entry name" value="RNaseH_sf"/>
</dbReference>
<dbReference type="EMBL" id="CP133614">
    <property type="protein sequence ID" value="WMV20283.1"/>
    <property type="molecule type" value="Genomic_DNA"/>
</dbReference>
<dbReference type="PROSITE" id="PS50994">
    <property type="entry name" value="INTEGRASE"/>
    <property type="match status" value="1"/>
</dbReference>
<feature type="region of interest" description="Disordered" evidence="2">
    <location>
        <begin position="291"/>
        <end position="327"/>
    </location>
</feature>
<dbReference type="InterPro" id="IPR054722">
    <property type="entry name" value="PolX-like_BBD"/>
</dbReference>
<reference evidence="4" key="1">
    <citation type="submission" date="2023-08" db="EMBL/GenBank/DDBJ databases">
        <title>A de novo genome assembly of Solanum verrucosum Schlechtendal, a Mexican diploid species geographically isolated from the other diploid A-genome species in potato relatives.</title>
        <authorList>
            <person name="Hosaka K."/>
        </authorList>
    </citation>
    <scope>NUCLEOTIDE SEQUENCE</scope>
    <source>
        <tissue evidence="4">Young leaves</tissue>
    </source>
</reference>
<keyword evidence="6" id="KW-1185">Reference proteome</keyword>
<gene>
    <name evidence="4" type="ORF">MTR67_013668</name>
    <name evidence="5" type="ORF">MTR67_013674</name>
</gene>
<feature type="region of interest" description="Disordered" evidence="2">
    <location>
        <begin position="1"/>
        <end position="25"/>
    </location>
</feature>
<dbReference type="CDD" id="cd09272">
    <property type="entry name" value="RNase_HI_RT_Ty1"/>
    <property type="match status" value="1"/>
</dbReference>
<dbReference type="Pfam" id="PF03732">
    <property type="entry name" value="Retrotrans_gag"/>
    <property type="match status" value="1"/>
</dbReference>
<dbReference type="Pfam" id="PF13976">
    <property type="entry name" value="gag_pre-integrs"/>
    <property type="match status" value="1"/>
</dbReference>
<dbReference type="InterPro" id="IPR005162">
    <property type="entry name" value="Retrotrans_gag_dom"/>
</dbReference>
<dbReference type="InterPro" id="IPR025724">
    <property type="entry name" value="GAG-pre-integrase_dom"/>
</dbReference>
<proteinExistence type="predicted"/>
<dbReference type="Pfam" id="PF14244">
    <property type="entry name" value="Retrotran_gag_3"/>
    <property type="match status" value="1"/>
</dbReference>
<dbReference type="Pfam" id="PF25597">
    <property type="entry name" value="SH3_retrovirus"/>
    <property type="match status" value="1"/>
</dbReference>
<dbReference type="InterPro" id="IPR001584">
    <property type="entry name" value="Integrase_cat-core"/>
</dbReference>
<feature type="compositionally biased region" description="Polar residues" evidence="2">
    <location>
        <begin position="8"/>
        <end position="25"/>
    </location>
</feature>
<evidence type="ECO:0000313" key="5">
    <source>
        <dbReference type="EMBL" id="WMV20289.1"/>
    </source>
</evidence>
<dbReference type="GO" id="GO:0015074">
    <property type="term" value="P:DNA integration"/>
    <property type="evidence" value="ECO:0007669"/>
    <property type="project" value="InterPro"/>
</dbReference>
<dbReference type="InterPro" id="IPR043502">
    <property type="entry name" value="DNA/RNA_pol_sf"/>
</dbReference>
<evidence type="ECO:0000256" key="1">
    <source>
        <dbReference type="ARBA" id="ARBA00022750"/>
    </source>
</evidence>
<keyword evidence="1" id="KW-0645">Protease</keyword>
<keyword evidence="1" id="KW-0064">Aspartyl protease</keyword>